<organism evidence="2 3">
    <name type="scientific">Septoria linicola</name>
    <dbReference type="NCBI Taxonomy" id="215465"/>
    <lineage>
        <taxon>Eukaryota</taxon>
        <taxon>Fungi</taxon>
        <taxon>Dikarya</taxon>
        <taxon>Ascomycota</taxon>
        <taxon>Pezizomycotina</taxon>
        <taxon>Dothideomycetes</taxon>
        <taxon>Dothideomycetidae</taxon>
        <taxon>Mycosphaerellales</taxon>
        <taxon>Mycosphaerellaceae</taxon>
        <taxon>Septoria</taxon>
    </lineage>
</organism>
<dbReference type="EMBL" id="CP099422">
    <property type="protein sequence ID" value="USW53600.1"/>
    <property type="molecule type" value="Genomic_DNA"/>
</dbReference>
<evidence type="ECO:0000313" key="3">
    <source>
        <dbReference type="Proteomes" id="UP001056384"/>
    </source>
</evidence>
<dbReference type="Gene3D" id="3.10.290.30">
    <property type="entry name" value="MM3350-like"/>
    <property type="match status" value="1"/>
</dbReference>
<keyword evidence="3" id="KW-1185">Reference proteome</keyword>
<proteinExistence type="predicted"/>
<accession>A0A9Q9AR63</accession>
<dbReference type="Pfam" id="PF07929">
    <property type="entry name" value="PRiA4_ORF3"/>
    <property type="match status" value="1"/>
</dbReference>
<sequence length="257" mass="28833">MAISSQCSVCSKTDTSLSNWPDARPQLTALKNANHKTGRPTSKTACIATNFTSTIQYDPTAAASDDTNNLMNIISKTLAMDKAQFDRGGWQGDANEPRKYLARFVDDREWSRENPQPVDCVHQRSWVHPRTPQKGASQTRLFEVLDKPAYKGQKLTYLYDYGDCWRHDISVVGTAAATRKIKCINGGGHYVAEDAGCFPGWLEIVEAYETSNPSQEQRERRRWFEQQTINRDPAGLEGDGLGRWDQVGINMKLSVLA</sequence>
<evidence type="ECO:0000259" key="1">
    <source>
        <dbReference type="Pfam" id="PF07929"/>
    </source>
</evidence>
<dbReference type="SUPFAM" id="SSF159941">
    <property type="entry name" value="MM3350-like"/>
    <property type="match status" value="1"/>
</dbReference>
<dbReference type="InterPro" id="IPR012912">
    <property type="entry name" value="Plasmid_pRiA4b_Orf3-like"/>
</dbReference>
<dbReference type="Proteomes" id="UP001056384">
    <property type="component" value="Chromosome 5"/>
</dbReference>
<protein>
    <recommendedName>
        <fullName evidence="1">Plasmid pRiA4b Orf3-like domain-containing protein</fullName>
    </recommendedName>
</protein>
<feature type="domain" description="Plasmid pRiA4b Orf3-like" evidence="1">
    <location>
        <begin position="133"/>
        <end position="227"/>
    </location>
</feature>
<dbReference type="InterPro" id="IPR024047">
    <property type="entry name" value="MM3350-like_sf"/>
</dbReference>
<name>A0A9Q9AR63_9PEZI</name>
<dbReference type="AlphaFoldDB" id="A0A9Q9AR63"/>
<gene>
    <name evidence="2" type="ORF">Slin15195_G069190</name>
</gene>
<reference evidence="2" key="1">
    <citation type="submission" date="2022-06" db="EMBL/GenBank/DDBJ databases">
        <title>Complete genome sequences of two strains of the flax pathogen Septoria linicola.</title>
        <authorList>
            <person name="Lapalu N."/>
            <person name="Simon A."/>
            <person name="Demenou B."/>
            <person name="Paumier D."/>
            <person name="Guillot M.-P."/>
            <person name="Gout L."/>
            <person name="Valade R."/>
        </authorList>
    </citation>
    <scope>NUCLEOTIDE SEQUENCE</scope>
    <source>
        <strain evidence="2">SE15195</strain>
    </source>
</reference>
<evidence type="ECO:0000313" key="2">
    <source>
        <dbReference type="EMBL" id="USW53600.1"/>
    </source>
</evidence>